<dbReference type="EMBL" id="JBBPEH010000014">
    <property type="protein sequence ID" value="KAK7530286.1"/>
    <property type="molecule type" value="Genomic_DNA"/>
</dbReference>
<evidence type="ECO:0000313" key="3">
    <source>
        <dbReference type="Proteomes" id="UP001360953"/>
    </source>
</evidence>
<dbReference type="GeneID" id="92036636"/>
<gene>
    <name evidence="2" type="ORF">J3D65DRAFT_681203</name>
</gene>
<keyword evidence="3" id="KW-1185">Reference proteome</keyword>
<organism evidence="2 3">
    <name type="scientific">Phyllosticta citribraziliensis</name>
    <dbReference type="NCBI Taxonomy" id="989973"/>
    <lineage>
        <taxon>Eukaryota</taxon>
        <taxon>Fungi</taxon>
        <taxon>Dikarya</taxon>
        <taxon>Ascomycota</taxon>
        <taxon>Pezizomycotina</taxon>
        <taxon>Dothideomycetes</taxon>
        <taxon>Dothideomycetes incertae sedis</taxon>
        <taxon>Botryosphaeriales</taxon>
        <taxon>Phyllostictaceae</taxon>
        <taxon>Phyllosticta</taxon>
    </lineage>
</organism>
<proteinExistence type="predicted"/>
<dbReference type="Proteomes" id="UP001360953">
    <property type="component" value="Unassembled WGS sequence"/>
</dbReference>
<accession>A0ABR1L4Y4</accession>
<dbReference type="RefSeq" id="XP_066650525.1">
    <property type="nucleotide sequence ID" value="XM_066803730.1"/>
</dbReference>
<reference evidence="2 3" key="1">
    <citation type="submission" date="2024-04" db="EMBL/GenBank/DDBJ databases">
        <title>Phyllosticta paracitricarpa is synonymous to the EU quarantine fungus P. citricarpa based on phylogenomic analyses.</title>
        <authorList>
            <consortium name="Lawrence Berkeley National Laboratory"/>
            <person name="Van ingen-buijs V.A."/>
            <person name="Van westerhoven A.C."/>
            <person name="Haridas S."/>
            <person name="Skiadas P."/>
            <person name="Martin F."/>
            <person name="Groenewald J.Z."/>
            <person name="Crous P.W."/>
            <person name="Seidl M.F."/>
        </authorList>
    </citation>
    <scope>NUCLEOTIDE SEQUENCE [LARGE SCALE GENOMIC DNA]</scope>
    <source>
        <strain evidence="2 3">CPC 17464</strain>
    </source>
</reference>
<feature type="region of interest" description="Disordered" evidence="1">
    <location>
        <begin position="115"/>
        <end position="151"/>
    </location>
</feature>
<feature type="compositionally biased region" description="Basic and acidic residues" evidence="1">
    <location>
        <begin position="32"/>
        <end position="46"/>
    </location>
</feature>
<name>A0ABR1L4Y4_9PEZI</name>
<feature type="region of interest" description="Disordered" evidence="1">
    <location>
        <begin position="1"/>
        <end position="77"/>
    </location>
</feature>
<feature type="compositionally biased region" description="Polar residues" evidence="1">
    <location>
        <begin position="65"/>
        <end position="76"/>
    </location>
</feature>
<evidence type="ECO:0000256" key="1">
    <source>
        <dbReference type="SAM" id="MobiDB-lite"/>
    </source>
</evidence>
<protein>
    <submittedName>
        <fullName evidence="2">Uncharacterized protein</fullName>
    </submittedName>
</protein>
<feature type="compositionally biased region" description="Basic residues" evidence="1">
    <location>
        <begin position="1"/>
        <end position="16"/>
    </location>
</feature>
<evidence type="ECO:0000313" key="2">
    <source>
        <dbReference type="EMBL" id="KAK7530286.1"/>
    </source>
</evidence>
<sequence>MEAYNRSRKKVSKFAKPKNGDKSTIRRRRAARHSERRNAEASRSDESNSSGSTRGFFARFRKRQASPTGDNPTKKTVFSPFKTFANKKISALKARFATRMPTIATLFAGLLKPKSSTSTPVTLTPEPQVAEEEEDYQHDTRQQLPRPPSGGLLSAVRSWECCSCGGTTGYNNYFCPECGKKRCGSCSTTHEPYV</sequence>
<comment type="caution">
    <text evidence="2">The sequence shown here is derived from an EMBL/GenBank/DDBJ whole genome shotgun (WGS) entry which is preliminary data.</text>
</comment>